<evidence type="ECO:0000256" key="1">
    <source>
        <dbReference type="SAM" id="Phobius"/>
    </source>
</evidence>
<protein>
    <submittedName>
        <fullName evidence="3">Phospholipid/glycerol acyltransferase</fullName>
    </submittedName>
</protein>
<dbReference type="GO" id="GO:0005886">
    <property type="term" value="C:plasma membrane"/>
    <property type="evidence" value="ECO:0007669"/>
    <property type="project" value="TreeGrafter"/>
</dbReference>
<comment type="caution">
    <text evidence="3">The sequence shown here is derived from an EMBL/GenBank/DDBJ whole genome shotgun (WGS) entry which is preliminary data.</text>
</comment>
<dbReference type="Pfam" id="PF01553">
    <property type="entry name" value="Acyltransferase"/>
    <property type="match status" value="1"/>
</dbReference>
<dbReference type="PANTHER" id="PTHR10983:SF15">
    <property type="entry name" value="ACYLTRANSFERASE YIHG-RELATED"/>
    <property type="match status" value="1"/>
</dbReference>
<feature type="transmembrane region" description="Helical" evidence="1">
    <location>
        <begin position="123"/>
        <end position="141"/>
    </location>
</feature>
<keyword evidence="1" id="KW-1133">Transmembrane helix</keyword>
<dbReference type="PANTHER" id="PTHR10983">
    <property type="entry name" value="1-ACYLGLYCEROL-3-PHOSPHATE ACYLTRANSFERASE-RELATED"/>
    <property type="match status" value="1"/>
</dbReference>
<keyword evidence="3" id="KW-0012">Acyltransferase</keyword>
<gene>
    <name evidence="3" type="ORF">GCM10007894_01070</name>
</gene>
<dbReference type="CDD" id="cd07990">
    <property type="entry name" value="LPLAT_LCLAT1-like"/>
    <property type="match status" value="1"/>
</dbReference>
<dbReference type="SMART" id="SM00563">
    <property type="entry name" value="PlsC"/>
    <property type="match status" value="1"/>
</dbReference>
<feature type="transmembrane region" description="Helical" evidence="1">
    <location>
        <begin position="87"/>
        <end position="108"/>
    </location>
</feature>
<keyword evidence="1" id="KW-0812">Transmembrane</keyword>
<dbReference type="EMBL" id="BSPO01000001">
    <property type="protein sequence ID" value="GLS82130.1"/>
    <property type="molecule type" value="Genomic_DNA"/>
</dbReference>
<name>A0AA37WX82_9GAMM</name>
<feature type="transmembrane region" description="Helical" evidence="1">
    <location>
        <begin position="12"/>
        <end position="35"/>
    </location>
</feature>
<dbReference type="AlphaFoldDB" id="A0AA37WX82"/>
<evidence type="ECO:0000313" key="3">
    <source>
        <dbReference type="EMBL" id="GLS82130.1"/>
    </source>
</evidence>
<keyword evidence="1" id="KW-0472">Membrane</keyword>
<dbReference type="InterPro" id="IPR002123">
    <property type="entry name" value="Plipid/glycerol_acylTrfase"/>
</dbReference>
<evidence type="ECO:0000313" key="4">
    <source>
        <dbReference type="Proteomes" id="UP001157439"/>
    </source>
</evidence>
<feature type="domain" description="Phospholipid/glycerol acyltransferase" evidence="2">
    <location>
        <begin position="89"/>
        <end position="231"/>
    </location>
</feature>
<reference evidence="3 4" key="1">
    <citation type="journal article" date="2014" name="Int. J. Syst. Evol. Microbiol.">
        <title>Complete genome sequence of Corynebacterium casei LMG S-19264T (=DSM 44701T), isolated from a smear-ripened cheese.</title>
        <authorList>
            <consortium name="US DOE Joint Genome Institute (JGI-PGF)"/>
            <person name="Walter F."/>
            <person name="Albersmeier A."/>
            <person name="Kalinowski J."/>
            <person name="Ruckert C."/>
        </authorList>
    </citation>
    <scope>NUCLEOTIDE SEQUENCE [LARGE SCALE GENOMIC DNA]</scope>
    <source>
        <strain evidence="3 4">NBRC 112785</strain>
    </source>
</reference>
<dbReference type="SUPFAM" id="SSF69593">
    <property type="entry name" value="Glycerol-3-phosphate (1)-acyltransferase"/>
    <property type="match status" value="1"/>
</dbReference>
<keyword evidence="4" id="KW-1185">Reference proteome</keyword>
<accession>A0AA37WX82</accession>
<organism evidence="3 4">
    <name type="scientific">Paraferrimonas haliotis</name>
    <dbReference type="NCBI Taxonomy" id="2013866"/>
    <lineage>
        <taxon>Bacteria</taxon>
        <taxon>Pseudomonadati</taxon>
        <taxon>Pseudomonadota</taxon>
        <taxon>Gammaproteobacteria</taxon>
        <taxon>Alteromonadales</taxon>
        <taxon>Ferrimonadaceae</taxon>
        <taxon>Paraferrimonas</taxon>
    </lineage>
</organism>
<proteinExistence type="predicted"/>
<dbReference type="Proteomes" id="UP001157439">
    <property type="component" value="Unassembled WGS sequence"/>
</dbReference>
<keyword evidence="3" id="KW-0808">Transferase</keyword>
<evidence type="ECO:0000259" key="2">
    <source>
        <dbReference type="SMART" id="SM00563"/>
    </source>
</evidence>
<dbReference type="NCBIfam" id="NF010621">
    <property type="entry name" value="PRK14014.1"/>
    <property type="match status" value="1"/>
</dbReference>
<dbReference type="RefSeq" id="WP_095497692.1">
    <property type="nucleotide sequence ID" value="NZ_BSPO01000001.1"/>
</dbReference>
<sequence>MLNFLPAPLLYLINLTLVCLNTVVFSTLIFICGVVKLLLPLQRVENWFAFVATEFMRGWAITNGLILKLTCKLKWSISGDTQLSRQSWYLVISNHVSGFDIAALCYVFRHRIPMLKFFLKRELLYVPFLGLGCWALNMPFMRRFTPAQLKKNPKLKNKDMEATRKACEKFRHLPTSIMNFVEGSRFDANKHARQKSPYQYLLKPKAGGIAYALSTLGTQFDKMLDVTLVYPDAPNEALKAVLKGDVKEIRIHIRSIDMPKIDGERYMVDGSYRAEFQRWLNDIWAEKDAIIAEQLAATSNTQTIYPQPK</sequence>
<dbReference type="GO" id="GO:0016746">
    <property type="term" value="F:acyltransferase activity"/>
    <property type="evidence" value="ECO:0007669"/>
    <property type="project" value="UniProtKB-KW"/>
</dbReference>